<dbReference type="AlphaFoldDB" id="X1SK97"/>
<organism evidence="1">
    <name type="scientific">marine sediment metagenome</name>
    <dbReference type="NCBI Taxonomy" id="412755"/>
    <lineage>
        <taxon>unclassified sequences</taxon>
        <taxon>metagenomes</taxon>
        <taxon>ecological metagenomes</taxon>
    </lineage>
</organism>
<accession>X1SK97</accession>
<evidence type="ECO:0000313" key="1">
    <source>
        <dbReference type="EMBL" id="GAI79576.1"/>
    </source>
</evidence>
<name>X1SK97_9ZZZZ</name>
<reference evidence="1" key="1">
    <citation type="journal article" date="2014" name="Front. Microbiol.">
        <title>High frequency of phylogenetically diverse reductive dehalogenase-homologous genes in deep subseafloor sedimentary metagenomes.</title>
        <authorList>
            <person name="Kawai M."/>
            <person name="Futagami T."/>
            <person name="Toyoda A."/>
            <person name="Takaki Y."/>
            <person name="Nishi S."/>
            <person name="Hori S."/>
            <person name="Arai W."/>
            <person name="Tsubouchi T."/>
            <person name="Morono Y."/>
            <person name="Uchiyama I."/>
            <person name="Ito T."/>
            <person name="Fujiyama A."/>
            <person name="Inagaki F."/>
            <person name="Takami H."/>
        </authorList>
    </citation>
    <scope>NUCLEOTIDE SEQUENCE</scope>
    <source>
        <strain evidence="1">Expedition CK06-06</strain>
    </source>
</reference>
<protein>
    <submittedName>
        <fullName evidence="1">Uncharacterized protein</fullName>
    </submittedName>
</protein>
<sequence length="45" mass="5226">MVMGWAEPCFFVASEKICAISLQLYRLLCNLYQAVPFGVLKMFFF</sequence>
<proteinExistence type="predicted"/>
<dbReference type="EMBL" id="BARW01013406">
    <property type="protein sequence ID" value="GAI79576.1"/>
    <property type="molecule type" value="Genomic_DNA"/>
</dbReference>
<comment type="caution">
    <text evidence="1">The sequence shown here is derived from an EMBL/GenBank/DDBJ whole genome shotgun (WGS) entry which is preliminary data.</text>
</comment>
<feature type="non-terminal residue" evidence="1">
    <location>
        <position position="45"/>
    </location>
</feature>
<gene>
    <name evidence="1" type="ORF">S12H4_24600</name>
</gene>